<dbReference type="InterPro" id="IPR049053">
    <property type="entry name" value="AFCA-like_C"/>
</dbReference>
<sequence>MKASSKVRLPILLSCIGLSMCASASPRTYEIWETEPAPNRGGDWDVVKAGGTPFDQDWEEWSYAIGNGYMGANLFGRVDTERIQITEKTLHNKGIYNGGGLTSFAEIFLDFNHTDVQNYRRSLNLNDAIAYVSYEANEVKYTREYFMSYPDNIMVIKLCANKKGALSFVLRPEIPYLNKEDQRTGKVSAHKDLVTLSGKLPFFNINYEGQIKVLNEGGSLKANNGTFTVAKADSVTLLIATGTNYRPGTHIFSNANGEKLDADLFPHEDVSALIANAQRKGYAGLKQTHLDDYRNLFERVAINLNAEVSPDPTHMLLEKYKQGEKNTYLEELMFQYARYLLIASSREKTLPSALQGVWSQYHNTPWTGGYWHNINVQMNYWGACSANLAETFVSYINYFKAYFPKAQEHADSYVKKFNPARLADTPGDNGWIIGTSANAYNISGAGGGHSGPGTGGFTSKLLMEYYLFTQDQKFLEEIGYPAMLSMSKFFSKALVPQGDLLLVKPSASPEQKVRKKEQLAKIKNPGHVDKKGNYITTGCTFDQGFVWENHNDTLIMAEALGKKDDFLKTIQTEITKLDPILIGTSGQIKEYREEEAYSDIGDPLHRHISHLCTLFPGTLINSDNEEWMQAARTTLDLRGSKTTGWAMAHRMNCRARLKEGEKAHEVYQRFISERTVPNLWTLHPPFQIDGNFGTMAGVAEMLLQSHEEYIEILPALPKAWNTGSFSGLVARGNFVFSADWKDGKASAISVTSRSGRECRIAYPGLESARIKNSNGKTIKTSSDRSGRIKFNSTKGESYTVVF</sequence>
<feature type="chain" id="PRO_5025453864" description="Glycosyl hydrolase family 95 N-terminal domain-containing protein" evidence="1">
    <location>
        <begin position="25"/>
        <end position="802"/>
    </location>
</feature>
<evidence type="ECO:0000259" key="3">
    <source>
        <dbReference type="Pfam" id="PF21307"/>
    </source>
</evidence>
<gene>
    <name evidence="5" type="ORF">SCARR_00729</name>
</gene>
<evidence type="ECO:0000259" key="2">
    <source>
        <dbReference type="Pfam" id="PF14498"/>
    </source>
</evidence>
<evidence type="ECO:0008006" key="7">
    <source>
        <dbReference type="Google" id="ProtNLM"/>
    </source>
</evidence>
<dbReference type="InterPro" id="IPR054363">
    <property type="entry name" value="GH95_cat"/>
</dbReference>
<dbReference type="InterPro" id="IPR008928">
    <property type="entry name" value="6-hairpin_glycosidase_sf"/>
</dbReference>
<dbReference type="InterPro" id="IPR016518">
    <property type="entry name" value="Alpha-L-fucosidase"/>
</dbReference>
<organism evidence="5 6">
    <name type="scientific">Pontiella sulfatireligans</name>
    <dbReference type="NCBI Taxonomy" id="2750658"/>
    <lineage>
        <taxon>Bacteria</taxon>
        <taxon>Pseudomonadati</taxon>
        <taxon>Kiritimatiellota</taxon>
        <taxon>Kiritimatiellia</taxon>
        <taxon>Kiritimatiellales</taxon>
        <taxon>Pontiellaceae</taxon>
        <taxon>Pontiella</taxon>
    </lineage>
</organism>
<dbReference type="RefSeq" id="WP_136060136.1">
    <property type="nucleotide sequence ID" value="NZ_CAAHFH010000001.1"/>
</dbReference>
<dbReference type="PIRSF" id="PIRSF007663">
    <property type="entry name" value="UCP007663"/>
    <property type="match status" value="1"/>
</dbReference>
<dbReference type="Gene3D" id="2.70.98.50">
    <property type="entry name" value="putative glycoside hydrolase family protein from bacillus halodurans"/>
    <property type="match status" value="1"/>
</dbReference>
<accession>A0A6C2UHJ6</accession>
<dbReference type="GO" id="GO:0004560">
    <property type="term" value="F:alpha-L-fucosidase activity"/>
    <property type="evidence" value="ECO:0007669"/>
    <property type="project" value="InterPro"/>
</dbReference>
<feature type="domain" description="Alpha fucosidase A-like C-terminal" evidence="3">
    <location>
        <begin position="704"/>
        <end position="800"/>
    </location>
</feature>
<dbReference type="SUPFAM" id="SSF48208">
    <property type="entry name" value="Six-hairpin glycosidases"/>
    <property type="match status" value="1"/>
</dbReference>
<feature type="signal peptide" evidence="1">
    <location>
        <begin position="1"/>
        <end position="24"/>
    </location>
</feature>
<reference evidence="5 6" key="1">
    <citation type="submission" date="2019-04" db="EMBL/GenBank/DDBJ databases">
        <authorList>
            <person name="Van Vliet M D."/>
        </authorList>
    </citation>
    <scope>NUCLEOTIDE SEQUENCE [LARGE SCALE GENOMIC DNA]</scope>
    <source>
        <strain evidence="5 6">F21</strain>
    </source>
</reference>
<dbReference type="Pfam" id="PF21307">
    <property type="entry name" value="Glyco_hydro_95_C"/>
    <property type="match status" value="1"/>
</dbReference>
<dbReference type="Pfam" id="PF22124">
    <property type="entry name" value="Glyco_hydro_95_cat"/>
    <property type="match status" value="1"/>
</dbReference>
<dbReference type="InterPro" id="IPR027414">
    <property type="entry name" value="GH95_N_dom"/>
</dbReference>
<keyword evidence="6" id="KW-1185">Reference proteome</keyword>
<dbReference type="AlphaFoldDB" id="A0A6C2UHJ6"/>
<dbReference type="Proteomes" id="UP000346198">
    <property type="component" value="Unassembled WGS sequence"/>
</dbReference>
<feature type="domain" description="Glycosyl hydrolase family 95 N-terminal" evidence="2">
    <location>
        <begin position="102"/>
        <end position="246"/>
    </location>
</feature>
<dbReference type="Gene3D" id="1.50.10.10">
    <property type="match status" value="1"/>
</dbReference>
<proteinExistence type="predicted"/>
<evidence type="ECO:0000259" key="4">
    <source>
        <dbReference type="Pfam" id="PF22124"/>
    </source>
</evidence>
<dbReference type="PANTHER" id="PTHR31084:SF19">
    <property type="entry name" value="GLYCOSYL HYDROLASE FAMILY 95 N-TERMINAL DOMAIN-CONTAINING PROTEIN"/>
    <property type="match status" value="1"/>
</dbReference>
<evidence type="ECO:0000313" key="5">
    <source>
        <dbReference type="EMBL" id="VGO18676.1"/>
    </source>
</evidence>
<dbReference type="PANTHER" id="PTHR31084">
    <property type="entry name" value="ALPHA-L-FUCOSIDASE 2"/>
    <property type="match status" value="1"/>
</dbReference>
<protein>
    <recommendedName>
        <fullName evidence="7">Glycosyl hydrolase family 95 N-terminal domain-containing protein</fullName>
    </recommendedName>
</protein>
<name>A0A6C2UHJ6_9BACT</name>
<dbReference type="Pfam" id="PF14498">
    <property type="entry name" value="Glyco_hyd_65N_2"/>
    <property type="match status" value="1"/>
</dbReference>
<keyword evidence="1" id="KW-0732">Signal</keyword>
<dbReference type="GO" id="GO:0005975">
    <property type="term" value="P:carbohydrate metabolic process"/>
    <property type="evidence" value="ECO:0007669"/>
    <property type="project" value="InterPro"/>
</dbReference>
<feature type="domain" description="Glycosyl hydrolase family 95 catalytic" evidence="4">
    <location>
        <begin position="282"/>
        <end position="702"/>
    </location>
</feature>
<dbReference type="EMBL" id="CAAHFH010000001">
    <property type="protein sequence ID" value="VGO18676.1"/>
    <property type="molecule type" value="Genomic_DNA"/>
</dbReference>
<evidence type="ECO:0000313" key="6">
    <source>
        <dbReference type="Proteomes" id="UP000346198"/>
    </source>
</evidence>
<evidence type="ECO:0000256" key="1">
    <source>
        <dbReference type="SAM" id="SignalP"/>
    </source>
</evidence>
<dbReference type="InterPro" id="IPR012341">
    <property type="entry name" value="6hp_glycosidase-like_sf"/>
</dbReference>